<sequence length="153" mass="17554">MQLKWLIELNEKHHTLLCVTLVKREQPMNRHDTWDEAWDVAKDEIYRNGDDFWNTAELARDDDVVFSETNATQRPPEIVQDNEEKFPFTNDDLIASVLRGHQAGPSSRSSLEWTILLGPPEAPSIASYDHPRSIPPATPILNHKDTVKLTIFP</sequence>
<evidence type="ECO:0000313" key="2">
    <source>
        <dbReference type="Proteomes" id="UP001604277"/>
    </source>
</evidence>
<comment type="caution">
    <text evidence="1">The sequence shown here is derived from an EMBL/GenBank/DDBJ whole genome shotgun (WGS) entry which is preliminary data.</text>
</comment>
<reference evidence="2" key="1">
    <citation type="submission" date="2024-07" db="EMBL/GenBank/DDBJ databases">
        <title>Two chromosome-level genome assemblies of Korean endemic species Abeliophyllum distichum and Forsythia ovata (Oleaceae).</title>
        <authorList>
            <person name="Jang H."/>
        </authorList>
    </citation>
    <scope>NUCLEOTIDE SEQUENCE [LARGE SCALE GENOMIC DNA]</scope>
</reference>
<dbReference type="EMBL" id="JBFOLJ010000015">
    <property type="protein sequence ID" value="KAL2472751.1"/>
    <property type="molecule type" value="Genomic_DNA"/>
</dbReference>
<accession>A0ABD1QDF7</accession>
<name>A0ABD1QDF7_9LAMI</name>
<dbReference type="Proteomes" id="UP001604277">
    <property type="component" value="Unassembled WGS sequence"/>
</dbReference>
<keyword evidence="2" id="KW-1185">Reference proteome</keyword>
<evidence type="ECO:0000313" key="1">
    <source>
        <dbReference type="EMBL" id="KAL2472751.1"/>
    </source>
</evidence>
<protein>
    <submittedName>
        <fullName evidence="1">Uncharacterized protein</fullName>
    </submittedName>
</protein>
<proteinExistence type="predicted"/>
<gene>
    <name evidence="1" type="ORF">Fot_48487</name>
</gene>
<dbReference type="AlphaFoldDB" id="A0ABD1QDF7"/>
<organism evidence="1 2">
    <name type="scientific">Forsythia ovata</name>
    <dbReference type="NCBI Taxonomy" id="205694"/>
    <lineage>
        <taxon>Eukaryota</taxon>
        <taxon>Viridiplantae</taxon>
        <taxon>Streptophyta</taxon>
        <taxon>Embryophyta</taxon>
        <taxon>Tracheophyta</taxon>
        <taxon>Spermatophyta</taxon>
        <taxon>Magnoliopsida</taxon>
        <taxon>eudicotyledons</taxon>
        <taxon>Gunneridae</taxon>
        <taxon>Pentapetalae</taxon>
        <taxon>asterids</taxon>
        <taxon>lamiids</taxon>
        <taxon>Lamiales</taxon>
        <taxon>Oleaceae</taxon>
        <taxon>Forsythieae</taxon>
        <taxon>Forsythia</taxon>
    </lineage>
</organism>